<dbReference type="SUPFAM" id="SSF57667">
    <property type="entry name" value="beta-beta-alpha zinc fingers"/>
    <property type="match status" value="1"/>
</dbReference>
<keyword evidence="4" id="KW-1185">Reference proteome</keyword>
<keyword evidence="1" id="KW-0862">Zinc</keyword>
<dbReference type="Gene3D" id="3.30.160.60">
    <property type="entry name" value="Classic Zinc Finger"/>
    <property type="match status" value="1"/>
</dbReference>
<dbReference type="InterPro" id="IPR013087">
    <property type="entry name" value="Znf_C2H2_type"/>
</dbReference>
<organism evidence="3 4">
    <name type="scientific">Amphibalanus amphitrite</name>
    <name type="common">Striped barnacle</name>
    <name type="synonym">Balanus amphitrite</name>
    <dbReference type="NCBI Taxonomy" id="1232801"/>
    <lineage>
        <taxon>Eukaryota</taxon>
        <taxon>Metazoa</taxon>
        <taxon>Ecdysozoa</taxon>
        <taxon>Arthropoda</taxon>
        <taxon>Crustacea</taxon>
        <taxon>Multicrustacea</taxon>
        <taxon>Cirripedia</taxon>
        <taxon>Thoracica</taxon>
        <taxon>Thoracicalcarea</taxon>
        <taxon>Balanomorpha</taxon>
        <taxon>Balanoidea</taxon>
        <taxon>Balanidae</taxon>
        <taxon>Amphibalaninae</taxon>
        <taxon>Amphibalanus</taxon>
    </lineage>
</organism>
<gene>
    <name evidence="3" type="ORF">FJT64_004025</name>
</gene>
<dbReference type="PROSITE" id="PS50157">
    <property type="entry name" value="ZINC_FINGER_C2H2_2"/>
    <property type="match status" value="1"/>
</dbReference>
<feature type="domain" description="C2H2-type" evidence="2">
    <location>
        <begin position="13"/>
        <end position="36"/>
    </location>
</feature>
<keyword evidence="1" id="KW-0863">Zinc-finger</keyword>
<dbReference type="GO" id="GO:0008270">
    <property type="term" value="F:zinc ion binding"/>
    <property type="evidence" value="ECO:0007669"/>
    <property type="project" value="UniProtKB-KW"/>
</dbReference>
<reference evidence="3 4" key="1">
    <citation type="submission" date="2019-07" db="EMBL/GenBank/DDBJ databases">
        <title>Draft genome assembly of a fouling barnacle, Amphibalanus amphitrite (Darwin, 1854): The first reference genome for Thecostraca.</title>
        <authorList>
            <person name="Kim W."/>
        </authorList>
    </citation>
    <scope>NUCLEOTIDE SEQUENCE [LARGE SCALE GENOMIC DNA]</scope>
    <source>
        <strain evidence="3">SNU_AA5</strain>
        <tissue evidence="3">Soma without cirri and trophi</tissue>
    </source>
</reference>
<evidence type="ECO:0000313" key="4">
    <source>
        <dbReference type="Proteomes" id="UP000440578"/>
    </source>
</evidence>
<dbReference type="EMBL" id="VIIS01001419">
    <property type="protein sequence ID" value="KAF0298655.1"/>
    <property type="molecule type" value="Genomic_DNA"/>
</dbReference>
<name>A0A6A4VWS7_AMPAM</name>
<evidence type="ECO:0000313" key="3">
    <source>
        <dbReference type="EMBL" id="KAF0298655.1"/>
    </source>
</evidence>
<evidence type="ECO:0000259" key="2">
    <source>
        <dbReference type="PROSITE" id="PS50157"/>
    </source>
</evidence>
<accession>A0A6A4VWS7</accession>
<sequence length="76" mass="8851">MRLQYKPKKRRPYQCEECGRRFRNIESVGQHRQEDTVVTSVADGIATSARFVNIERFTPESLHVESVGKSLTVWQI</sequence>
<proteinExistence type="predicted"/>
<evidence type="ECO:0000256" key="1">
    <source>
        <dbReference type="PROSITE-ProRule" id="PRU00042"/>
    </source>
</evidence>
<dbReference type="InterPro" id="IPR036236">
    <property type="entry name" value="Znf_C2H2_sf"/>
</dbReference>
<dbReference type="AlphaFoldDB" id="A0A6A4VWS7"/>
<comment type="caution">
    <text evidence="3">The sequence shown here is derived from an EMBL/GenBank/DDBJ whole genome shotgun (WGS) entry which is preliminary data.</text>
</comment>
<protein>
    <recommendedName>
        <fullName evidence="2">C2H2-type domain-containing protein</fullName>
    </recommendedName>
</protein>
<dbReference type="Proteomes" id="UP000440578">
    <property type="component" value="Unassembled WGS sequence"/>
</dbReference>
<keyword evidence="1" id="KW-0479">Metal-binding</keyword>